<evidence type="ECO:0000259" key="4">
    <source>
        <dbReference type="Pfam" id="PF13407"/>
    </source>
</evidence>
<evidence type="ECO:0000313" key="6">
    <source>
        <dbReference type="Proteomes" id="UP000595917"/>
    </source>
</evidence>
<feature type="domain" description="Periplasmic binding protein" evidence="4">
    <location>
        <begin position="41"/>
        <end position="308"/>
    </location>
</feature>
<proteinExistence type="inferred from homology"/>
<dbReference type="AlphaFoldDB" id="A0A7T7XMI0"/>
<comment type="similarity">
    <text evidence="2">Belongs to the bacterial solute-binding protein 2 family.</text>
</comment>
<dbReference type="InterPro" id="IPR025997">
    <property type="entry name" value="SBP_2_dom"/>
</dbReference>
<dbReference type="EMBL" id="CP067089">
    <property type="protein sequence ID" value="QQO09090.1"/>
    <property type="molecule type" value="Genomic_DNA"/>
</dbReference>
<dbReference type="RefSeq" id="WP_215626395.1">
    <property type="nucleotide sequence ID" value="NZ_CP067089.2"/>
</dbReference>
<dbReference type="GO" id="GO:0030246">
    <property type="term" value="F:carbohydrate binding"/>
    <property type="evidence" value="ECO:0007669"/>
    <property type="project" value="UniProtKB-ARBA"/>
</dbReference>
<keyword evidence="3" id="KW-0732">Signal</keyword>
<dbReference type="PANTHER" id="PTHR46847:SF1">
    <property type="entry name" value="D-ALLOSE-BINDING PERIPLASMIC PROTEIN-RELATED"/>
    <property type="match status" value="1"/>
</dbReference>
<evidence type="ECO:0000256" key="2">
    <source>
        <dbReference type="ARBA" id="ARBA00007639"/>
    </source>
</evidence>
<evidence type="ECO:0000313" key="5">
    <source>
        <dbReference type="EMBL" id="QQO09090.1"/>
    </source>
</evidence>
<dbReference type="SUPFAM" id="SSF53822">
    <property type="entry name" value="Periplasmic binding protein-like I"/>
    <property type="match status" value="1"/>
</dbReference>
<gene>
    <name evidence="5" type="ORF">JFL75_19505</name>
</gene>
<dbReference type="GO" id="GO:0030313">
    <property type="term" value="C:cell envelope"/>
    <property type="evidence" value="ECO:0007669"/>
    <property type="project" value="UniProtKB-SubCell"/>
</dbReference>
<dbReference type="Proteomes" id="UP000595917">
    <property type="component" value="Chromosome"/>
</dbReference>
<accession>A0A7T7XMI0</accession>
<dbReference type="InterPro" id="IPR028082">
    <property type="entry name" value="Peripla_BP_I"/>
</dbReference>
<organism evidence="5 6">
    <name type="scientific">Breznakiella homolactica</name>
    <dbReference type="NCBI Taxonomy" id="2798577"/>
    <lineage>
        <taxon>Bacteria</taxon>
        <taxon>Pseudomonadati</taxon>
        <taxon>Spirochaetota</taxon>
        <taxon>Spirochaetia</taxon>
        <taxon>Spirochaetales</taxon>
        <taxon>Breznakiellaceae</taxon>
        <taxon>Breznakiella</taxon>
    </lineage>
</organism>
<reference evidence="5" key="1">
    <citation type="submission" date="2021-01" db="EMBL/GenBank/DDBJ databases">
        <title>Description of Breznakiella homolactica.</title>
        <authorList>
            <person name="Song Y."/>
            <person name="Brune A."/>
        </authorList>
    </citation>
    <scope>NUCLEOTIDE SEQUENCE</scope>
    <source>
        <strain evidence="5">RmG30</strain>
    </source>
</reference>
<dbReference type="PANTHER" id="PTHR46847">
    <property type="entry name" value="D-ALLOSE-BINDING PERIPLASMIC PROTEIN-RELATED"/>
    <property type="match status" value="1"/>
</dbReference>
<sequence>MKRLVVLFLALVVLGGSIFAGGKTDTDSGKIVIGYSQRRLAGSDWWKTMVQGATESAAEEANVELIVLDANGDTVQQNADINTLINRGVSAIIVNPNDPLGLTAAINAANNAGIPVIAANCALDATLARKIYGYVVEDEVAGGATGGYLLAQKFSEKYPGVRRTKGVIIGGNPGDVNSENRAEGYMKGWTQWNNDNPSKSITINWLPLQYGNWLPNDAMPVIRDIATAHQDLQVVVSLSDVMHAGIVQALDAAGIWPNVIMAEYDGYQTTVKEMMDNPNGPIQAMTTNEPYSQGWDAVKMALRAINGGQPEGTVYVETSSFGPEDAAKYYDPSLICINSRKVKK</sequence>
<dbReference type="Pfam" id="PF13407">
    <property type="entry name" value="Peripla_BP_4"/>
    <property type="match status" value="1"/>
</dbReference>
<protein>
    <submittedName>
        <fullName evidence="5">Sugar ABC transporter substrate-binding protein</fullName>
    </submittedName>
</protein>
<evidence type="ECO:0000256" key="3">
    <source>
        <dbReference type="ARBA" id="ARBA00022729"/>
    </source>
</evidence>
<name>A0A7T7XMI0_9SPIR</name>
<dbReference type="CDD" id="cd01536">
    <property type="entry name" value="PBP1_ABC_sugar_binding-like"/>
    <property type="match status" value="1"/>
</dbReference>
<dbReference type="KEGG" id="bhc:JFL75_19505"/>
<dbReference type="Gene3D" id="3.40.50.2300">
    <property type="match status" value="2"/>
</dbReference>
<keyword evidence="6" id="KW-1185">Reference proteome</keyword>
<comment type="subcellular location">
    <subcellularLocation>
        <location evidence="1">Cell envelope</location>
    </subcellularLocation>
</comment>
<evidence type="ECO:0000256" key="1">
    <source>
        <dbReference type="ARBA" id="ARBA00004196"/>
    </source>
</evidence>